<protein>
    <submittedName>
        <fullName evidence="2">Ovule protein</fullName>
    </submittedName>
</protein>
<keyword evidence="1" id="KW-1185">Reference proteome</keyword>
<dbReference type="WBParaSite" id="ALUE_0001505301-mRNA-1">
    <property type="protein sequence ID" value="ALUE_0001505301-mRNA-1"/>
    <property type="gene ID" value="ALUE_0001505301"/>
</dbReference>
<sequence>MTAEMVNVAFMNVDTTHSPYYYLRAVFADSKFPCAPLKHSEQMQAFLTPIYVCVHLHFPFHKSFMHVRFLIVPHWFCELDLAGYTYVLYSYILGIFDS</sequence>
<evidence type="ECO:0000313" key="2">
    <source>
        <dbReference type="WBParaSite" id="ALUE_0001505301-mRNA-1"/>
    </source>
</evidence>
<reference evidence="2" key="1">
    <citation type="submission" date="2017-02" db="UniProtKB">
        <authorList>
            <consortium name="WormBaseParasite"/>
        </authorList>
    </citation>
    <scope>IDENTIFICATION</scope>
</reference>
<accession>A0A0M3IBF9</accession>
<dbReference type="AlphaFoldDB" id="A0A0M3IBF9"/>
<proteinExistence type="predicted"/>
<name>A0A0M3IBF9_ASCLU</name>
<dbReference type="Proteomes" id="UP000036681">
    <property type="component" value="Unplaced"/>
</dbReference>
<evidence type="ECO:0000313" key="1">
    <source>
        <dbReference type="Proteomes" id="UP000036681"/>
    </source>
</evidence>
<organism evidence="1 2">
    <name type="scientific">Ascaris lumbricoides</name>
    <name type="common">Giant roundworm</name>
    <dbReference type="NCBI Taxonomy" id="6252"/>
    <lineage>
        <taxon>Eukaryota</taxon>
        <taxon>Metazoa</taxon>
        <taxon>Ecdysozoa</taxon>
        <taxon>Nematoda</taxon>
        <taxon>Chromadorea</taxon>
        <taxon>Rhabditida</taxon>
        <taxon>Spirurina</taxon>
        <taxon>Ascaridomorpha</taxon>
        <taxon>Ascaridoidea</taxon>
        <taxon>Ascarididae</taxon>
        <taxon>Ascaris</taxon>
    </lineage>
</organism>